<feature type="compositionally biased region" description="Polar residues" evidence="2">
    <location>
        <begin position="62"/>
        <end position="76"/>
    </location>
</feature>
<dbReference type="PANTHER" id="PTHR12436:SF3">
    <property type="entry name" value="GERMINAL-CENTER ASSOCIATED NUCLEAR PROTEIN"/>
    <property type="match status" value="1"/>
</dbReference>
<dbReference type="GO" id="GO:0006406">
    <property type="term" value="P:mRNA export from nucleus"/>
    <property type="evidence" value="ECO:0007669"/>
    <property type="project" value="TreeGrafter"/>
</dbReference>
<evidence type="ECO:0000256" key="1">
    <source>
        <dbReference type="SAM" id="Coils"/>
    </source>
</evidence>
<dbReference type="OrthoDB" id="264795at2759"/>
<feature type="region of interest" description="Disordered" evidence="2">
    <location>
        <begin position="51"/>
        <end position="82"/>
    </location>
</feature>
<feature type="coiled-coil region" evidence="1">
    <location>
        <begin position="1069"/>
        <end position="1124"/>
    </location>
</feature>
<dbReference type="Proteomes" id="UP000717996">
    <property type="component" value="Unassembled WGS sequence"/>
</dbReference>
<comment type="caution">
    <text evidence="4">The sequence shown here is derived from an EMBL/GenBank/DDBJ whole genome shotgun (WGS) entry which is preliminary data.</text>
</comment>
<evidence type="ECO:0000313" key="4">
    <source>
        <dbReference type="EMBL" id="KAG1538282.1"/>
    </source>
</evidence>
<evidence type="ECO:0000259" key="3">
    <source>
        <dbReference type="Pfam" id="PF03399"/>
    </source>
</evidence>
<dbReference type="Gene3D" id="1.25.40.990">
    <property type="match status" value="1"/>
</dbReference>
<evidence type="ECO:0000256" key="2">
    <source>
        <dbReference type="SAM" id="MobiDB-lite"/>
    </source>
</evidence>
<feature type="compositionally biased region" description="Polar residues" evidence="2">
    <location>
        <begin position="402"/>
        <end position="441"/>
    </location>
</feature>
<keyword evidence="1" id="KW-0175">Coiled coil</keyword>
<dbReference type="InterPro" id="IPR045107">
    <property type="entry name" value="SAC3/GANP/THP3"/>
</dbReference>
<accession>A0A9P6Y333</accession>
<evidence type="ECO:0000313" key="5">
    <source>
        <dbReference type="Proteomes" id="UP000717996"/>
    </source>
</evidence>
<sequence>MQSVFANLPKRKYKPVDLKAFDEAISEGISRERNSSQNPNAMHQHDEFAGVGRGASRGRGHYNQTDRYGDSYTQGTPGFGRGRGYYNQADSYGDSYIQGMPGLGRGRDHYNQADGYGHSYTQGTLGFGRGRDHYNQADSYGYSYTQGTPGFGRGRGQYNQADRAVSGGLFQKSANFNNTNRNHSQDNQGNQDDDSYMQDVEIFDQCNQGDQDDDSYMQDAETFGQYNQTYGHDSLYVQNTEGFGKGRASNTNFSKSFNNEYGNATQPSKEYAYQSHPLQGQRNDNIFPQSTPVFGRGRGAFLSNNNIQETFVQPKERRSSNIFDSTGPIIKNEYDGHASMNTGGPARGFGALSNNINTQGWYAQSDEKQIHQPFVSRQSTLEHQIDNQNAPAKSGFNKSRLGFNNNKGQRNFDQPSEKSLASRQSTSKPQNDNANLSSNSGLGRGRKGLENRGCTNISQPSEGSLQVQSKNQAQNRSQVQNKNQAQTVTAENRAARFGTTSKSEVYAQMKKNRVVEREQAIKDGLIPDPNAPHRLEDAIDFRGTCETKCPEFEMIEREIQNNVDRLEMDENGNLNRNKAVKAYRRSAAGNDQPLPADVRSPEALIPTLDYLIEEVMSTYPLEKCHAFIRDRTRSIRQDFTLQNIRDVTAVEVHERIARFHILCLHEMCGLDESKFSEQQETEQLRKVLLSLMEFYEDLREEDIETPNEAEFRAYYIITHIRDKDVARQISSQPAHIFKHPYVKQALKFYAMAQRSNEIEETPSRRNKAENAFGSQSNYASFFKLVADPHTSFLMACLLETHFPEVRKGALKAMNVAYMARSAGVEAEHVRKVLCYDSLAQCLKEAKHYGIGMDMSLKEPTLLFGLKHYESRARVFLEPLSYLAQRKSVFLVEAKKDGKSFSEIVNGYEAIDEQSAPITHAALYAQHKVPNNESEAQHKPATKAFELQRKRDLLMKRTQEAEALVAKERKKLQELINLRSIKPKKVISQVDGKSKVHAQRRMPEYYCSDWCRSDFASTTLKRARLEDEYLVEEQQILEEQRAVECRRRIEKERRLEERRKIKEEMRVQAIKRRNERKQRREERRQRLDRRMQKLEEKQKMMEKRKEIMEERIRELQNINEQKIRLLCAKLPEPSYYVDSKTRVKKQFELMSILKKKAGVWLRRARDRITKRNVEHRILKSKRELSWVLMKNNPYCKFDYPKSNIPKFNGAERDKIIQQSLAADHVVMENEKVAEYNKNSVWNAEDFGLGISRRILRQIHDLNAKHPDISQKINWQLIICTEDTQLQSSAWFKRKFNLDDEFLRNVDHYTTHNITSRMVVANTYPITRPIAEEIGGIVFAIPEQNGTETPEEREEFWIRCSNRLAKLVKEISAFNPTAQFPILITYFPTSNETEATLKTIPLLSELSKYENISDFRLLIMKQETVATRIVDEVNWLASQSIIQLPL</sequence>
<protein>
    <recommendedName>
        <fullName evidence="3">SAC3/GANP/THP3 conserved domain-containing protein</fullName>
    </recommendedName>
</protein>
<name>A0A9P6Y333_RHIOR</name>
<dbReference type="GO" id="GO:0005737">
    <property type="term" value="C:cytoplasm"/>
    <property type="evidence" value="ECO:0007669"/>
    <property type="project" value="TreeGrafter"/>
</dbReference>
<gene>
    <name evidence="4" type="ORF">G6F51_009865</name>
</gene>
<dbReference type="GO" id="GO:0070390">
    <property type="term" value="C:transcription export complex 2"/>
    <property type="evidence" value="ECO:0007669"/>
    <property type="project" value="TreeGrafter"/>
</dbReference>
<dbReference type="PANTHER" id="PTHR12436">
    <property type="entry name" value="80 KDA MCM3-ASSOCIATED PROTEIN"/>
    <property type="match status" value="1"/>
</dbReference>
<proteinExistence type="predicted"/>
<organism evidence="4 5">
    <name type="scientific">Rhizopus oryzae</name>
    <name type="common">Mucormycosis agent</name>
    <name type="synonym">Rhizopus arrhizus var. delemar</name>
    <dbReference type="NCBI Taxonomy" id="64495"/>
    <lineage>
        <taxon>Eukaryota</taxon>
        <taxon>Fungi</taxon>
        <taxon>Fungi incertae sedis</taxon>
        <taxon>Mucoromycota</taxon>
        <taxon>Mucoromycotina</taxon>
        <taxon>Mucoromycetes</taxon>
        <taxon>Mucorales</taxon>
        <taxon>Mucorineae</taxon>
        <taxon>Rhizopodaceae</taxon>
        <taxon>Rhizopus</taxon>
    </lineage>
</organism>
<dbReference type="Pfam" id="PF03399">
    <property type="entry name" value="SAC3_GANP"/>
    <property type="match status" value="1"/>
</dbReference>
<reference evidence="4" key="1">
    <citation type="journal article" date="2020" name="Microb. Genom.">
        <title>Genetic diversity of clinical and environmental Mucorales isolates obtained from an investigation of mucormycosis cases among solid organ transplant recipients.</title>
        <authorList>
            <person name="Nguyen M.H."/>
            <person name="Kaul D."/>
            <person name="Muto C."/>
            <person name="Cheng S.J."/>
            <person name="Richter R.A."/>
            <person name="Bruno V.M."/>
            <person name="Liu G."/>
            <person name="Beyhan S."/>
            <person name="Sundermann A.J."/>
            <person name="Mounaud S."/>
            <person name="Pasculle A.W."/>
            <person name="Nierman W.C."/>
            <person name="Driscoll E."/>
            <person name="Cumbie R."/>
            <person name="Clancy C.J."/>
            <person name="Dupont C.L."/>
        </authorList>
    </citation>
    <scope>NUCLEOTIDE SEQUENCE</scope>
    <source>
        <strain evidence="4">GL16</strain>
    </source>
</reference>
<feature type="compositionally biased region" description="Polar residues" evidence="2">
    <location>
        <begin position="172"/>
        <end position="182"/>
    </location>
</feature>
<feature type="region of interest" description="Disordered" evidence="2">
    <location>
        <begin position="172"/>
        <end position="194"/>
    </location>
</feature>
<feature type="domain" description="SAC3/GANP/THP3 conserved" evidence="3">
    <location>
        <begin position="549"/>
        <end position="852"/>
    </location>
</feature>
<dbReference type="InterPro" id="IPR005062">
    <property type="entry name" value="SAC3/GANP/THP3_conserved"/>
</dbReference>
<dbReference type="EMBL" id="JAANIT010001901">
    <property type="protein sequence ID" value="KAG1538282.1"/>
    <property type="molecule type" value="Genomic_DNA"/>
</dbReference>
<feature type="compositionally biased region" description="Polar residues" evidence="2">
    <location>
        <begin position="453"/>
        <end position="490"/>
    </location>
</feature>
<feature type="region of interest" description="Disordered" evidence="2">
    <location>
        <begin position="389"/>
        <end position="490"/>
    </location>
</feature>